<dbReference type="AlphaFoldDB" id="A0A0F9LYJ5"/>
<gene>
    <name evidence="1" type="ORF">LCGC14_1524890</name>
</gene>
<accession>A0A0F9LYJ5</accession>
<organism evidence="1">
    <name type="scientific">marine sediment metagenome</name>
    <dbReference type="NCBI Taxonomy" id="412755"/>
    <lineage>
        <taxon>unclassified sequences</taxon>
        <taxon>metagenomes</taxon>
        <taxon>ecological metagenomes</taxon>
    </lineage>
</organism>
<name>A0A0F9LYJ5_9ZZZZ</name>
<dbReference type="EMBL" id="LAZR01011360">
    <property type="protein sequence ID" value="KKM62122.1"/>
    <property type="molecule type" value="Genomic_DNA"/>
</dbReference>
<comment type="caution">
    <text evidence="1">The sequence shown here is derived from an EMBL/GenBank/DDBJ whole genome shotgun (WGS) entry which is preliminary data.</text>
</comment>
<protein>
    <submittedName>
        <fullName evidence="1">Uncharacterized protein</fullName>
    </submittedName>
</protein>
<sequence length="40" mass="4467">MPTIKTLKDRGTTTVEVVAKLLANPNQIYNVDKNNLPNKN</sequence>
<proteinExistence type="predicted"/>
<reference evidence="1" key="1">
    <citation type="journal article" date="2015" name="Nature">
        <title>Complex archaea that bridge the gap between prokaryotes and eukaryotes.</title>
        <authorList>
            <person name="Spang A."/>
            <person name="Saw J.H."/>
            <person name="Jorgensen S.L."/>
            <person name="Zaremba-Niedzwiedzka K."/>
            <person name="Martijn J."/>
            <person name="Lind A.E."/>
            <person name="van Eijk R."/>
            <person name="Schleper C."/>
            <person name="Guy L."/>
            <person name="Ettema T.J."/>
        </authorList>
    </citation>
    <scope>NUCLEOTIDE SEQUENCE</scope>
</reference>
<evidence type="ECO:0000313" key="1">
    <source>
        <dbReference type="EMBL" id="KKM62122.1"/>
    </source>
</evidence>